<dbReference type="EMBL" id="NIGF01000022">
    <property type="protein sequence ID" value="PQV62764.1"/>
    <property type="molecule type" value="Genomic_DNA"/>
</dbReference>
<dbReference type="PANTHER" id="PTHR10151">
    <property type="entry name" value="ECTONUCLEOTIDE PYROPHOSPHATASE/PHOSPHODIESTERASE"/>
    <property type="match status" value="1"/>
</dbReference>
<dbReference type="GO" id="GO:0016787">
    <property type="term" value="F:hydrolase activity"/>
    <property type="evidence" value="ECO:0007669"/>
    <property type="project" value="UniProtKB-ARBA"/>
</dbReference>
<sequence length="534" mass="56554">MTIRFSSSRRILLFSSLLLPCLSSLVFAQGTVQSAIPQAATKNETEHVVMMVWDGLRPDSVSAQNTPNLFRLAQSGVTFSRHHPVYPSSTEVNGAALATGSYPEHSGVIANKEFRPDIDPLQAIATEDLEAVRKGDAKTPYLLAPTLAEIIQASGSPTAIAGTKPVALLGDRLDKRTSPAARASSTVFEGQALSPASLEAIVKAQGVFPPTIEFPNTKEDAWTTRALTQTLWKGGVPKFSQLWLSDVDYTQHDSAPGSPAALAALKSCDNQLAAVLAALDAQGVRSKTAIFVVSDHGFSTISRQVDVYAALKEAGFKAPKKFAAPPQNGEVMVVGLGGSALFYVGGHDRIVTQRLAQFLQTTNFAGVLWSRDALQGTFPLALAKMNSAGAPDLVMSFRWDSAANRFGVPGSILSEGKRIAGQGSHASLSAFDMHNTCIAAGPDFKTGFIDTTPSGNVDLAPTILHLLGLNSPSAMDGRVLGESLRNSLTLPSVQSGKLESTSKFNGQNRSQYLLWQSVDGVVYFDEGNSGAPAP</sequence>
<keyword evidence="3" id="KW-1185">Reference proteome</keyword>
<organism evidence="2 3">
    <name type="scientific">Abditibacterium utsteinense</name>
    <dbReference type="NCBI Taxonomy" id="1960156"/>
    <lineage>
        <taxon>Bacteria</taxon>
        <taxon>Pseudomonadati</taxon>
        <taxon>Abditibacteriota</taxon>
        <taxon>Abditibacteriia</taxon>
        <taxon>Abditibacteriales</taxon>
        <taxon>Abditibacteriaceae</taxon>
        <taxon>Abditibacterium</taxon>
    </lineage>
</organism>
<gene>
    <name evidence="2" type="ORF">B1R32_12211</name>
</gene>
<dbReference type="InterPro" id="IPR017850">
    <property type="entry name" value="Alkaline_phosphatase_core_sf"/>
</dbReference>
<comment type="caution">
    <text evidence="2">The sequence shown here is derived from an EMBL/GenBank/DDBJ whole genome shotgun (WGS) entry which is preliminary data.</text>
</comment>
<dbReference type="Pfam" id="PF01663">
    <property type="entry name" value="Phosphodiest"/>
    <property type="match status" value="1"/>
</dbReference>
<keyword evidence="1" id="KW-0732">Signal</keyword>
<protein>
    <submittedName>
        <fullName evidence="2">Putative pyrophosphatase or phosphodiesterase, AlkP superfamily</fullName>
    </submittedName>
</protein>
<accession>A0A2S8SPQ5</accession>
<dbReference type="AlphaFoldDB" id="A0A2S8SPQ5"/>
<dbReference type="PANTHER" id="PTHR10151:SF120">
    <property type="entry name" value="BIS(5'-ADENOSYL)-TRIPHOSPHATASE"/>
    <property type="match status" value="1"/>
</dbReference>
<evidence type="ECO:0000313" key="2">
    <source>
        <dbReference type="EMBL" id="PQV62764.1"/>
    </source>
</evidence>
<dbReference type="Gene3D" id="3.40.720.10">
    <property type="entry name" value="Alkaline Phosphatase, subunit A"/>
    <property type="match status" value="2"/>
</dbReference>
<evidence type="ECO:0000313" key="3">
    <source>
        <dbReference type="Proteomes" id="UP000237684"/>
    </source>
</evidence>
<evidence type="ECO:0000256" key="1">
    <source>
        <dbReference type="SAM" id="SignalP"/>
    </source>
</evidence>
<dbReference type="SUPFAM" id="SSF53649">
    <property type="entry name" value="Alkaline phosphatase-like"/>
    <property type="match status" value="1"/>
</dbReference>
<reference evidence="2 3" key="1">
    <citation type="journal article" date="2018" name="Syst. Appl. Microbiol.">
        <title>Abditibacterium utsteinense sp. nov., the first cultivated member of candidate phylum FBP, isolated from ice-free Antarctic soil samples.</title>
        <authorList>
            <person name="Tahon G."/>
            <person name="Tytgat B."/>
            <person name="Lebbe L."/>
            <person name="Carlier A."/>
            <person name="Willems A."/>
        </authorList>
    </citation>
    <scope>NUCLEOTIDE SEQUENCE [LARGE SCALE GENOMIC DNA]</scope>
    <source>
        <strain evidence="2 3">LMG 29911</strain>
    </source>
</reference>
<dbReference type="InterPro" id="IPR002591">
    <property type="entry name" value="Phosphodiest/P_Trfase"/>
</dbReference>
<dbReference type="Proteomes" id="UP000237684">
    <property type="component" value="Unassembled WGS sequence"/>
</dbReference>
<name>A0A2S8SPQ5_9BACT</name>
<proteinExistence type="predicted"/>
<dbReference type="InParanoid" id="A0A2S8SPQ5"/>
<feature type="signal peptide" evidence="1">
    <location>
        <begin position="1"/>
        <end position="28"/>
    </location>
</feature>
<feature type="chain" id="PRO_5015684482" evidence="1">
    <location>
        <begin position="29"/>
        <end position="534"/>
    </location>
</feature>